<evidence type="ECO:0000259" key="2">
    <source>
        <dbReference type="Pfam" id="PF09099"/>
    </source>
</evidence>
<dbReference type="Pfam" id="PF05345">
    <property type="entry name" value="He_PIG"/>
    <property type="match status" value="1"/>
</dbReference>
<organism evidence="3 4">
    <name type="scientific">candidate division CSSED10-310 bacterium</name>
    <dbReference type="NCBI Taxonomy" id="2855610"/>
    <lineage>
        <taxon>Bacteria</taxon>
        <taxon>Bacteria division CSSED10-310</taxon>
    </lineage>
</organism>
<gene>
    <name evidence="3" type="ORF">ACFL27_14060</name>
</gene>
<dbReference type="SUPFAM" id="SSF81296">
    <property type="entry name" value="E set domains"/>
    <property type="match status" value="2"/>
</dbReference>
<evidence type="ECO:0000313" key="4">
    <source>
        <dbReference type="Proteomes" id="UP001594351"/>
    </source>
</evidence>
<dbReference type="InterPro" id="IPR015919">
    <property type="entry name" value="Cadherin-like_sf"/>
</dbReference>
<dbReference type="SUPFAM" id="SSF110296">
    <property type="entry name" value="Oligoxyloglucan reducing end-specific cellobiohydrolase"/>
    <property type="match status" value="1"/>
</dbReference>
<dbReference type="Pfam" id="PF09099">
    <property type="entry name" value="Qn_am_d_aIII"/>
    <property type="match status" value="1"/>
</dbReference>
<dbReference type="Gene3D" id="2.60.40.10">
    <property type="entry name" value="Immunoglobulins"/>
    <property type="match status" value="7"/>
</dbReference>
<dbReference type="InterPro" id="IPR013783">
    <property type="entry name" value="Ig-like_fold"/>
</dbReference>
<keyword evidence="1" id="KW-1133">Transmembrane helix</keyword>
<keyword evidence="1" id="KW-0472">Membrane</keyword>
<keyword evidence="4" id="KW-1185">Reference proteome</keyword>
<dbReference type="Gene3D" id="2.130.10.10">
    <property type="entry name" value="YVTN repeat-like/Quinoprotein amine dehydrogenase"/>
    <property type="match status" value="1"/>
</dbReference>
<dbReference type="InterPro" id="IPR014756">
    <property type="entry name" value="Ig_E-set"/>
</dbReference>
<keyword evidence="1" id="KW-0812">Transmembrane</keyword>
<evidence type="ECO:0000256" key="1">
    <source>
        <dbReference type="SAM" id="Phobius"/>
    </source>
</evidence>
<proteinExistence type="predicted"/>
<accession>A0ABV6YYP9</accession>
<dbReference type="Proteomes" id="UP001594351">
    <property type="component" value="Unassembled WGS sequence"/>
</dbReference>
<reference evidence="3 4" key="1">
    <citation type="submission" date="2024-09" db="EMBL/GenBank/DDBJ databases">
        <title>Laminarin stimulates single cell rates of sulfate reduction while oxygen inhibits transcriptomic activity in coastal marine sediment.</title>
        <authorList>
            <person name="Lindsay M."/>
            <person name="Orcutt B."/>
            <person name="Emerson D."/>
            <person name="Stepanauskas R."/>
            <person name="D'Angelo T."/>
        </authorList>
    </citation>
    <scope>NUCLEOTIDE SEQUENCE [LARGE SCALE GENOMIC DNA]</scope>
    <source>
        <strain evidence="3">SAG AM-311-K15</strain>
    </source>
</reference>
<feature type="non-terminal residue" evidence="3">
    <location>
        <position position="1"/>
    </location>
</feature>
<dbReference type="InterPro" id="IPR015943">
    <property type="entry name" value="WD40/YVTN_repeat-like_dom_sf"/>
</dbReference>
<dbReference type="EMBL" id="JBHPBY010000177">
    <property type="protein sequence ID" value="MFC1851317.1"/>
    <property type="molecule type" value="Genomic_DNA"/>
</dbReference>
<dbReference type="SUPFAM" id="SSF49313">
    <property type="entry name" value="Cadherin-like"/>
    <property type="match status" value="1"/>
</dbReference>
<comment type="caution">
    <text evidence="3">The sequence shown here is derived from an EMBL/GenBank/DDBJ whole genome shotgun (WGS) entry which is preliminary data.</text>
</comment>
<sequence length="1024" mass="107999">TMLGGDGVAFSNDLGQTWQSAAGNGLTDREVYDLAIETGTAQRIWSTTASGVFFTANEGLSWTELSSGLPSSIPITSVSIDPNTSEVLVSLFSEEGGGVYRGGNLNGVWREYNNGLKELKVKRLTNDNGHEVDATTWGTTFYAATRGDGVYASELRVQMIDPPGITTHHLPQGLVRAAYDATLTAAEGTSPYYWSLHEGSLPPGMALNGETGQISGEPSQTGVYPFTIQVSDANQQIDRLELTITVVSDQELHVIFCSPEVGIRGQTLDVTISGSTFQDGANSDFGVEVTVNSTTFVSDQELTANVTVAVGAAPGWRTVTVQNPDLSQDSLVDCFKVDYPTPVVSGVDPTQGSRKQTFDVAVSGDFFEEGAAVDFGTGITINAVTFVTTNELTVNITIQTDAPLGLHSVTVTNPNDLSAALADSFEVLAALPTVSSCDPTLGNQGNMMSVTINGDDFQDGATSDFGAGITVNDTTFLTVNQLSASINIAAGAVLGFRTVIVTNPDTQTGNLAEAFKVMGPAPQVTSVDPVGAERGSTLDVTIYGTAFQAGINSDFGAGITVNYTTFTGSTQVSANITIDGQAALGYRNVSVTNADGQGAVKADAFLVAAPAPLVSGCVPDQGNQDTTLDVTINGSLFLDGATSTFGAGITVNSTTYQSSTELTANISIDAGATPGFRDVTVTNPDSKQDTLDSGFEVLAQAPLVLTANPNLGYQTTSMDVIIKGNYFQAGAVADFGPDITVQATLFDSVTTLTAQIYLDANAEKGLRTITITNPDAQSGTLEEGYTIEAPPYSYYQYPYDWIDVSGGISAGVNGDDAAAVIPIGFSFNFFGRNYTEVIVSSNGYLTFGDAGLAFYNTCLPEAGTPNAMIGVFWDDFTSADQITYQVLGEAPDRQCVIQWTDVPRVGIPGTATFQAIIKEQLHTIILQYQDVILDHPSYDYGLDGTVGIEDEDGIEGLEIGYNEPVLQNETAYLISNLEGPEAVPAVRPGGLVILITLFSMIIGITGYTWTRQQAKREGKKIVRD</sequence>
<dbReference type="InterPro" id="IPR015183">
    <property type="entry name" value="QH-AmDH_asu_dom_III"/>
</dbReference>
<feature type="domain" description="Quinohemoprotein amine dehydrogenase alpha subunit" evidence="2">
    <location>
        <begin position="521"/>
        <end position="594"/>
    </location>
</feature>
<feature type="transmembrane region" description="Helical" evidence="1">
    <location>
        <begin position="990"/>
        <end position="1010"/>
    </location>
</feature>
<name>A0ABV6YYP9_UNCC1</name>
<evidence type="ECO:0000313" key="3">
    <source>
        <dbReference type="EMBL" id="MFC1851317.1"/>
    </source>
</evidence>
<protein>
    <submittedName>
        <fullName evidence="3">Ig domain-containing protein</fullName>
    </submittedName>
</protein>